<comment type="similarity">
    <text evidence="1">Belongs to the DprA/Smf family.</text>
</comment>
<feature type="domain" description="Smf/DprA SLOG" evidence="2">
    <location>
        <begin position="91"/>
        <end position="296"/>
    </location>
</feature>
<dbReference type="GO" id="GO:0009294">
    <property type="term" value="P:DNA-mediated transformation"/>
    <property type="evidence" value="ECO:0007669"/>
    <property type="project" value="InterPro"/>
</dbReference>
<organism evidence="3 4">
    <name type="scientific">Arcanobacterium bovis</name>
    <dbReference type="NCBI Taxonomy" id="2529275"/>
    <lineage>
        <taxon>Bacteria</taxon>
        <taxon>Bacillati</taxon>
        <taxon>Actinomycetota</taxon>
        <taxon>Actinomycetes</taxon>
        <taxon>Actinomycetales</taxon>
        <taxon>Actinomycetaceae</taxon>
        <taxon>Arcanobacterium</taxon>
    </lineage>
</organism>
<gene>
    <name evidence="3" type="primary">dprA</name>
    <name evidence="3" type="ORF">EZJ44_01980</name>
</gene>
<dbReference type="EMBL" id="SJDT01000002">
    <property type="protein sequence ID" value="TBW22706.1"/>
    <property type="molecule type" value="Genomic_DNA"/>
</dbReference>
<dbReference type="PANTHER" id="PTHR43022">
    <property type="entry name" value="PROTEIN SMF"/>
    <property type="match status" value="1"/>
</dbReference>
<dbReference type="AlphaFoldDB" id="A0A4Q9V0V1"/>
<name>A0A4Q9V0V1_9ACTO</name>
<accession>A0A4Q9V0V1</accession>
<evidence type="ECO:0000259" key="2">
    <source>
        <dbReference type="Pfam" id="PF02481"/>
    </source>
</evidence>
<evidence type="ECO:0000313" key="4">
    <source>
        <dbReference type="Proteomes" id="UP000293036"/>
    </source>
</evidence>
<proteinExistence type="inferred from homology"/>
<dbReference type="OrthoDB" id="9785707at2"/>
<protein>
    <submittedName>
        <fullName evidence="3">DNA-protecting protein DprA</fullName>
    </submittedName>
</protein>
<evidence type="ECO:0000256" key="1">
    <source>
        <dbReference type="ARBA" id="ARBA00006525"/>
    </source>
</evidence>
<comment type="caution">
    <text evidence="3">The sequence shown here is derived from an EMBL/GenBank/DDBJ whole genome shotgun (WGS) entry which is preliminary data.</text>
</comment>
<dbReference type="Gene3D" id="3.40.50.450">
    <property type="match status" value="1"/>
</dbReference>
<dbReference type="RefSeq" id="WP_131279622.1">
    <property type="nucleotide sequence ID" value="NZ_JBHSLR010000009.1"/>
</dbReference>
<dbReference type="InterPro" id="IPR057666">
    <property type="entry name" value="DrpA_SLOG"/>
</dbReference>
<reference evidence="3 4" key="1">
    <citation type="submission" date="2019-02" db="EMBL/GenBank/DDBJ databases">
        <title>Arcanobacterium bovis sp. nov., isolated from the milk of a cow with mastitis.</title>
        <authorList>
            <person name="Sammra O."/>
            <person name="Foster G."/>
            <person name="Hassan A."/>
            <person name="Alssahen M."/>
            <person name="Laemmler C."/>
            <person name="Borowiak M."/>
            <person name="Malorny B."/>
            <person name="Abdulmawjood A."/>
        </authorList>
    </citation>
    <scope>NUCLEOTIDE SEQUENCE [LARGE SCALE GENOMIC DNA]</scope>
    <source>
        <strain evidence="3 4">C605018/01/1</strain>
    </source>
</reference>
<dbReference type="PANTHER" id="PTHR43022:SF1">
    <property type="entry name" value="PROTEIN SMF"/>
    <property type="match status" value="1"/>
</dbReference>
<dbReference type="Pfam" id="PF02481">
    <property type="entry name" value="DNA_processg_A"/>
    <property type="match status" value="1"/>
</dbReference>
<dbReference type="SUPFAM" id="SSF102405">
    <property type="entry name" value="MCP/YpsA-like"/>
    <property type="match status" value="1"/>
</dbReference>
<sequence>MGTALMNTDVDDAHRAAIVWSQIAEGGDVYANQWIEEFGYVEALARLQKSGDESLHNSSPALTKRISRWRARLDCLPEFDVSVLAKLAISIVIPGDKYWPEQLNDLGMEKPLALWVRGNLRNLRLPMVSLVGSRDASSLGMRTTLEFAHDLAKDFVIVSGGAFGIDAWAHKGSLACGGRTIVVSAGGVDRSYPTSNHELFVDVLKNDGAIISESPLAAAPQRHRFLARNRIIAALGAGTIVFEASFRSGALNTARHAMEIGREVGAIPGSVESHFSAGCNELIRNGATLLTTPAHAREMIGSIGQLNLLDNAAIDCFAGAGDSSYDANTERLFDAVPVRRGAPIDSIARLAGISIEEARSILGKLLITGRVKHDQGLWMKGAAGG</sequence>
<dbReference type="NCBIfam" id="TIGR00732">
    <property type="entry name" value="dprA"/>
    <property type="match status" value="1"/>
</dbReference>
<dbReference type="InterPro" id="IPR003488">
    <property type="entry name" value="DprA"/>
</dbReference>
<keyword evidence="4" id="KW-1185">Reference proteome</keyword>
<dbReference type="Proteomes" id="UP000293036">
    <property type="component" value="Unassembled WGS sequence"/>
</dbReference>
<evidence type="ECO:0000313" key="3">
    <source>
        <dbReference type="EMBL" id="TBW22706.1"/>
    </source>
</evidence>